<dbReference type="GO" id="GO:0005634">
    <property type="term" value="C:nucleus"/>
    <property type="evidence" value="ECO:0007669"/>
    <property type="project" value="UniProtKB-SubCell"/>
</dbReference>
<dbReference type="OrthoDB" id="1620277at2759"/>
<dbReference type="SMART" id="SM00028">
    <property type="entry name" value="TPR"/>
    <property type="match status" value="1"/>
</dbReference>
<dbReference type="EMBL" id="NKXS01000464">
    <property type="protein sequence ID" value="PIN24091.1"/>
    <property type="molecule type" value="Genomic_DNA"/>
</dbReference>
<evidence type="ECO:0000313" key="9">
    <source>
        <dbReference type="EMBL" id="PIN24091.1"/>
    </source>
</evidence>
<feature type="repeat" description="TPR" evidence="7">
    <location>
        <begin position="195"/>
        <end position="228"/>
    </location>
</feature>
<evidence type="ECO:0000256" key="6">
    <source>
        <dbReference type="ARBA" id="ARBA00025750"/>
    </source>
</evidence>
<dbReference type="InterPro" id="IPR044961">
    <property type="entry name" value="MS5/SDI1"/>
</dbReference>
<evidence type="ECO:0000256" key="2">
    <source>
        <dbReference type="ARBA" id="ARBA00022737"/>
    </source>
</evidence>
<evidence type="ECO:0000256" key="5">
    <source>
        <dbReference type="ARBA" id="ARBA00023242"/>
    </source>
</evidence>
<reference evidence="10" key="1">
    <citation type="journal article" date="2018" name="Gigascience">
        <title>Genome assembly of the Pink Ipe (Handroanthus impetiginosus, Bignoniaceae), a highly valued, ecologically keystone Neotropical timber forest tree.</title>
        <authorList>
            <person name="Silva-Junior O.B."/>
            <person name="Grattapaglia D."/>
            <person name="Novaes E."/>
            <person name="Collevatti R.G."/>
        </authorList>
    </citation>
    <scope>NUCLEOTIDE SEQUENCE [LARGE SCALE GENOMIC DNA]</scope>
    <source>
        <strain evidence="10">cv. UFG-1</strain>
    </source>
</reference>
<keyword evidence="10" id="KW-1185">Reference proteome</keyword>
<accession>A0A2G9I2V0</accession>
<evidence type="ECO:0000256" key="8">
    <source>
        <dbReference type="SAM" id="MobiDB-lite"/>
    </source>
</evidence>
<gene>
    <name evidence="9" type="ORF">CDL12_03176</name>
</gene>
<evidence type="ECO:0000256" key="1">
    <source>
        <dbReference type="ARBA" id="ARBA00004123"/>
    </source>
</evidence>
<dbReference type="SUPFAM" id="SSF48452">
    <property type="entry name" value="TPR-like"/>
    <property type="match status" value="1"/>
</dbReference>
<name>A0A2G9I2V0_9LAMI</name>
<dbReference type="Pfam" id="PF13181">
    <property type="entry name" value="TPR_8"/>
    <property type="match status" value="1"/>
</dbReference>
<evidence type="ECO:0000256" key="4">
    <source>
        <dbReference type="ARBA" id="ARBA00023054"/>
    </source>
</evidence>
<dbReference type="InterPro" id="IPR019734">
    <property type="entry name" value="TPR_rpt"/>
</dbReference>
<dbReference type="PANTHER" id="PTHR36326">
    <property type="entry name" value="PROTEIN POLLENLESS 3-LIKE 2"/>
    <property type="match status" value="1"/>
</dbReference>
<dbReference type="InterPro" id="IPR011990">
    <property type="entry name" value="TPR-like_helical_dom_sf"/>
</dbReference>
<evidence type="ECO:0000256" key="7">
    <source>
        <dbReference type="PROSITE-ProRule" id="PRU00339"/>
    </source>
</evidence>
<proteinExistence type="inferred from homology"/>
<keyword evidence="5" id="KW-0539">Nucleus</keyword>
<dbReference type="Proteomes" id="UP000231279">
    <property type="component" value="Unassembled WGS sequence"/>
</dbReference>
<evidence type="ECO:0000256" key="3">
    <source>
        <dbReference type="ARBA" id="ARBA00022803"/>
    </source>
</evidence>
<keyword evidence="3 7" id="KW-0802">TPR repeat</keyword>
<comment type="caution">
    <text evidence="9">The sequence shown here is derived from an EMBL/GenBank/DDBJ whole genome shotgun (WGS) entry which is preliminary data.</text>
</comment>
<keyword evidence="4" id="KW-0175">Coiled coil</keyword>
<organism evidence="9 10">
    <name type="scientific">Handroanthus impetiginosus</name>
    <dbReference type="NCBI Taxonomy" id="429701"/>
    <lineage>
        <taxon>Eukaryota</taxon>
        <taxon>Viridiplantae</taxon>
        <taxon>Streptophyta</taxon>
        <taxon>Embryophyta</taxon>
        <taxon>Tracheophyta</taxon>
        <taxon>Spermatophyta</taxon>
        <taxon>Magnoliopsida</taxon>
        <taxon>eudicotyledons</taxon>
        <taxon>Gunneridae</taxon>
        <taxon>Pentapetalae</taxon>
        <taxon>asterids</taxon>
        <taxon>lamiids</taxon>
        <taxon>Lamiales</taxon>
        <taxon>Bignoniaceae</taxon>
        <taxon>Crescentiina</taxon>
        <taxon>Tabebuia alliance</taxon>
        <taxon>Handroanthus</taxon>
    </lineage>
</organism>
<feature type="region of interest" description="Disordered" evidence="8">
    <location>
        <begin position="1"/>
        <end position="51"/>
    </location>
</feature>
<protein>
    <submittedName>
        <fullName evidence="9">Uncharacterized protein</fullName>
    </submittedName>
</protein>
<evidence type="ECO:0000313" key="10">
    <source>
        <dbReference type="Proteomes" id="UP000231279"/>
    </source>
</evidence>
<dbReference type="PROSITE" id="PS50005">
    <property type="entry name" value="TPR"/>
    <property type="match status" value="1"/>
</dbReference>
<keyword evidence="2" id="KW-0677">Repeat</keyword>
<feature type="compositionally biased region" description="Polar residues" evidence="8">
    <location>
        <begin position="1"/>
        <end position="18"/>
    </location>
</feature>
<comment type="similarity">
    <text evidence="6">Belongs to the MS5 protein family.</text>
</comment>
<dbReference type="AlphaFoldDB" id="A0A2G9I2V0"/>
<dbReference type="Gene3D" id="1.25.40.10">
    <property type="entry name" value="Tetratricopeptide repeat domain"/>
    <property type="match status" value="1"/>
</dbReference>
<sequence>MPNSSGIDQSSSYYNSQPRGFLTPPPSWKTTRRFPVVPRSEKKPGRSSPAKADLFHVIHKVPTGDSPYVRAKHVQLIDKDPSRAISLFWTAINSGDRVDSALKDMAIVMKQLDRSDEAIEAIKSFRHLCPFESQESLDNILVELYKQSGRIEEEIKMLQLKLKQVEEGIAFGGKRTKIARSQGKKIQITVEKEYSRLLGNLAWAYVQKKDFQSAEENYRKALSFESDKNKQCNLAICLMHLNKLTEAKFLLQAIRDSSVNGHMDESYAKSFERATQMLVELEKECVLKPMKWCEHHNKFVKKTNKGSFTEFPYEKRSDFKHRREYESPFCNARIPKVPFTQPRRSSSSFNYGDKIGGGFCRGKLSLEQSTNNENLQPVAVNKNLDYYSTASVEVVPKVSEKNLKSTHELQTVYKSSAYNCSKSWADMVEEDDQELVSTRSDFRLKSSPGSIDTEEYNDENVDCNIISENQAAKLVKKIESLDLGGGYFTQPEKKNLPMNPVKRSLCFDQSTENNPHASPLPMKALNFEGPGLVLSEDFTCTKSTKRGQRLQVFQDITCNSASPRA</sequence>
<dbReference type="STRING" id="429701.A0A2G9I2V0"/>
<dbReference type="PANTHER" id="PTHR36326:SF4">
    <property type="entry name" value="PROTEIN POLLENLESS 3-LIKE 1"/>
    <property type="match status" value="1"/>
</dbReference>
<comment type="subcellular location">
    <subcellularLocation>
        <location evidence="1">Nucleus</location>
    </subcellularLocation>
</comment>